<sequence length="222" mass="25419">MEFPKDHVIKPCVHRGHAQQPGKRSPPKERSAGLHVHERDQSKPSSSEAEDSEDISGDSFPFTFCLLVVTLALLIATVILYLDYGPKLAQTSTPVLPKFRDFEIPDSLRNRTSDEEQTLYHHAPYAMAHNLARAHPQEIPLKSVMNFLCVRYGFKLNSSLADVKAFTGYFKLNLWQLREEPTEDVLARMLQLSLEYGLHPVVSFVRHFRYARDPSEPFELQE</sequence>
<keyword evidence="2" id="KW-0472">Membrane</keyword>
<protein>
    <submittedName>
        <fullName evidence="3">Uncharacterized protein</fullName>
    </submittedName>
</protein>
<organism evidence="3 4">
    <name type="scientific">Amblyomma americanum</name>
    <name type="common">Lone star tick</name>
    <dbReference type="NCBI Taxonomy" id="6943"/>
    <lineage>
        <taxon>Eukaryota</taxon>
        <taxon>Metazoa</taxon>
        <taxon>Ecdysozoa</taxon>
        <taxon>Arthropoda</taxon>
        <taxon>Chelicerata</taxon>
        <taxon>Arachnida</taxon>
        <taxon>Acari</taxon>
        <taxon>Parasitiformes</taxon>
        <taxon>Ixodida</taxon>
        <taxon>Ixodoidea</taxon>
        <taxon>Ixodidae</taxon>
        <taxon>Amblyomminae</taxon>
        <taxon>Amblyomma</taxon>
    </lineage>
</organism>
<evidence type="ECO:0000313" key="3">
    <source>
        <dbReference type="EMBL" id="KAK8757831.1"/>
    </source>
</evidence>
<name>A0AAQ4D5U1_AMBAM</name>
<feature type="region of interest" description="Disordered" evidence="1">
    <location>
        <begin position="1"/>
        <end position="54"/>
    </location>
</feature>
<evidence type="ECO:0000256" key="2">
    <source>
        <dbReference type="SAM" id="Phobius"/>
    </source>
</evidence>
<comment type="caution">
    <text evidence="3">The sequence shown here is derived from an EMBL/GenBank/DDBJ whole genome shotgun (WGS) entry which is preliminary data.</text>
</comment>
<gene>
    <name evidence="3" type="ORF">V5799_004538</name>
</gene>
<evidence type="ECO:0000256" key="1">
    <source>
        <dbReference type="SAM" id="MobiDB-lite"/>
    </source>
</evidence>
<keyword evidence="2" id="KW-1133">Transmembrane helix</keyword>
<dbReference type="EMBL" id="JARKHS020034766">
    <property type="protein sequence ID" value="KAK8757831.1"/>
    <property type="molecule type" value="Genomic_DNA"/>
</dbReference>
<keyword evidence="4" id="KW-1185">Reference proteome</keyword>
<accession>A0AAQ4D5U1</accession>
<evidence type="ECO:0000313" key="4">
    <source>
        <dbReference type="Proteomes" id="UP001321473"/>
    </source>
</evidence>
<feature type="compositionally biased region" description="Basic and acidic residues" evidence="1">
    <location>
        <begin position="26"/>
        <end position="42"/>
    </location>
</feature>
<proteinExistence type="predicted"/>
<dbReference type="AlphaFoldDB" id="A0AAQ4D5U1"/>
<keyword evidence="2" id="KW-0812">Transmembrane</keyword>
<dbReference type="Proteomes" id="UP001321473">
    <property type="component" value="Unassembled WGS sequence"/>
</dbReference>
<feature type="transmembrane region" description="Helical" evidence="2">
    <location>
        <begin position="60"/>
        <end position="82"/>
    </location>
</feature>
<reference evidence="3 4" key="1">
    <citation type="journal article" date="2023" name="Arcadia Sci">
        <title>De novo assembly of a long-read Amblyomma americanum tick genome.</title>
        <authorList>
            <person name="Chou S."/>
            <person name="Poskanzer K.E."/>
            <person name="Rollins M."/>
            <person name="Thuy-Boun P.S."/>
        </authorList>
    </citation>
    <scope>NUCLEOTIDE SEQUENCE [LARGE SCALE GENOMIC DNA]</scope>
    <source>
        <strain evidence="3">F_SG_1</strain>
        <tissue evidence="3">Salivary glands</tissue>
    </source>
</reference>